<dbReference type="Gene3D" id="1.10.10.10">
    <property type="entry name" value="Winged helix-like DNA-binding domain superfamily/Winged helix DNA-binding domain"/>
    <property type="match status" value="1"/>
</dbReference>
<dbReference type="Pfam" id="PF07729">
    <property type="entry name" value="FCD"/>
    <property type="match status" value="1"/>
</dbReference>
<keyword evidence="3" id="KW-0804">Transcription</keyword>
<organism evidence="5 6">
    <name type="scientific">Pandoraea terrae</name>
    <dbReference type="NCBI Taxonomy" id="1537710"/>
    <lineage>
        <taxon>Bacteria</taxon>
        <taxon>Pseudomonadati</taxon>
        <taxon>Pseudomonadota</taxon>
        <taxon>Betaproteobacteria</taxon>
        <taxon>Burkholderiales</taxon>
        <taxon>Burkholderiaceae</taxon>
        <taxon>Pandoraea</taxon>
    </lineage>
</organism>
<protein>
    <submittedName>
        <fullName evidence="5">GntR family transcriptional regulator</fullName>
    </submittedName>
</protein>
<dbReference type="PRINTS" id="PR00035">
    <property type="entry name" value="HTHGNTR"/>
</dbReference>
<feature type="domain" description="HTH gntR-type" evidence="4">
    <location>
        <begin position="2"/>
        <end position="69"/>
    </location>
</feature>
<evidence type="ECO:0000313" key="5">
    <source>
        <dbReference type="EMBL" id="VVE39692.1"/>
    </source>
</evidence>
<evidence type="ECO:0000256" key="1">
    <source>
        <dbReference type="ARBA" id="ARBA00023015"/>
    </source>
</evidence>
<evidence type="ECO:0000259" key="4">
    <source>
        <dbReference type="PROSITE" id="PS50949"/>
    </source>
</evidence>
<accession>A0A5E4XUD9</accession>
<keyword evidence="6" id="KW-1185">Reference proteome</keyword>
<dbReference type="Proteomes" id="UP000414233">
    <property type="component" value="Unassembled WGS sequence"/>
</dbReference>
<dbReference type="InterPro" id="IPR011711">
    <property type="entry name" value="GntR_C"/>
</dbReference>
<dbReference type="InterPro" id="IPR000524">
    <property type="entry name" value="Tscrpt_reg_HTH_GntR"/>
</dbReference>
<dbReference type="InterPro" id="IPR008920">
    <property type="entry name" value="TF_FadR/GntR_C"/>
</dbReference>
<sequence length="222" mass="24810">MTTLSAKIHQMLSEEIIDGTLKPGQKLEEAVLAERFNASRTPIREALRELNARGLVELTPRKGVVVARISVDELADMLEAMCELEALCCRLSAQRMSVVEKKQLEALQRQMNECVERGDAAGYLPLNHEFHDAITKGSQSKTLATIVDGQRQRLAAFRSAQPDGERRFAAAIDEHNQIVAAILRSDPEEAYRAMRDHTARLSIQVLARLRQQRSLEAGGKLR</sequence>
<evidence type="ECO:0000256" key="2">
    <source>
        <dbReference type="ARBA" id="ARBA00023125"/>
    </source>
</evidence>
<dbReference type="GO" id="GO:0003677">
    <property type="term" value="F:DNA binding"/>
    <property type="evidence" value="ECO:0007669"/>
    <property type="project" value="UniProtKB-KW"/>
</dbReference>
<dbReference type="Pfam" id="PF00392">
    <property type="entry name" value="GntR"/>
    <property type="match status" value="1"/>
</dbReference>
<dbReference type="PANTHER" id="PTHR43537:SF49">
    <property type="entry name" value="TRANSCRIPTIONAL REGULATORY PROTEIN"/>
    <property type="match status" value="1"/>
</dbReference>
<reference evidence="5 6" key="1">
    <citation type="submission" date="2019-08" db="EMBL/GenBank/DDBJ databases">
        <authorList>
            <person name="Peeters C."/>
        </authorList>
    </citation>
    <scope>NUCLEOTIDE SEQUENCE [LARGE SCALE GENOMIC DNA]</scope>
    <source>
        <strain evidence="5 6">LMG 30175</strain>
    </source>
</reference>
<evidence type="ECO:0000256" key="3">
    <source>
        <dbReference type="ARBA" id="ARBA00023163"/>
    </source>
</evidence>
<dbReference type="GO" id="GO:0003700">
    <property type="term" value="F:DNA-binding transcription factor activity"/>
    <property type="evidence" value="ECO:0007669"/>
    <property type="project" value="InterPro"/>
</dbReference>
<dbReference type="InterPro" id="IPR036390">
    <property type="entry name" value="WH_DNA-bd_sf"/>
</dbReference>
<dbReference type="SUPFAM" id="SSF48008">
    <property type="entry name" value="GntR ligand-binding domain-like"/>
    <property type="match status" value="1"/>
</dbReference>
<dbReference type="PROSITE" id="PS50949">
    <property type="entry name" value="HTH_GNTR"/>
    <property type="match status" value="1"/>
</dbReference>
<dbReference type="RefSeq" id="WP_150698792.1">
    <property type="nucleotide sequence ID" value="NZ_CABPRZ010000019.1"/>
</dbReference>
<gene>
    <name evidence="5" type="ORF">PTE30175_03992</name>
</gene>
<name>A0A5E4XUD9_9BURK</name>
<dbReference type="AlphaFoldDB" id="A0A5E4XUD9"/>
<evidence type="ECO:0000313" key="6">
    <source>
        <dbReference type="Proteomes" id="UP000414233"/>
    </source>
</evidence>
<dbReference type="Gene3D" id="1.20.120.530">
    <property type="entry name" value="GntR ligand-binding domain-like"/>
    <property type="match status" value="1"/>
</dbReference>
<dbReference type="CDD" id="cd07377">
    <property type="entry name" value="WHTH_GntR"/>
    <property type="match status" value="1"/>
</dbReference>
<keyword evidence="1" id="KW-0805">Transcription regulation</keyword>
<dbReference type="EMBL" id="CABPRZ010000019">
    <property type="protein sequence ID" value="VVE39692.1"/>
    <property type="molecule type" value="Genomic_DNA"/>
</dbReference>
<dbReference type="PANTHER" id="PTHR43537">
    <property type="entry name" value="TRANSCRIPTIONAL REGULATOR, GNTR FAMILY"/>
    <property type="match status" value="1"/>
</dbReference>
<dbReference type="SMART" id="SM00345">
    <property type="entry name" value="HTH_GNTR"/>
    <property type="match status" value="1"/>
</dbReference>
<dbReference type="OrthoDB" id="5343379at2"/>
<dbReference type="SMART" id="SM00895">
    <property type="entry name" value="FCD"/>
    <property type="match status" value="1"/>
</dbReference>
<proteinExistence type="predicted"/>
<keyword evidence="2" id="KW-0238">DNA-binding</keyword>
<dbReference type="SUPFAM" id="SSF46785">
    <property type="entry name" value="Winged helix' DNA-binding domain"/>
    <property type="match status" value="1"/>
</dbReference>
<dbReference type="InterPro" id="IPR036388">
    <property type="entry name" value="WH-like_DNA-bd_sf"/>
</dbReference>